<dbReference type="EMBL" id="MFUE01000004">
    <property type="protein sequence ID" value="OGI77975.1"/>
    <property type="molecule type" value="Genomic_DNA"/>
</dbReference>
<dbReference type="AlphaFoldDB" id="A0A1F6W8G2"/>
<proteinExistence type="predicted"/>
<evidence type="ECO:0000256" key="1">
    <source>
        <dbReference type="SAM" id="MobiDB-lite"/>
    </source>
</evidence>
<comment type="caution">
    <text evidence="2">The sequence shown here is derived from an EMBL/GenBank/DDBJ whole genome shotgun (WGS) entry which is preliminary data.</text>
</comment>
<dbReference type="STRING" id="1801754.A3D42_01700"/>
<sequence length="157" mass="18004">MADAIRICYIVNMADFKSRITGMLSRIKDWDINILAREVVKELDRFLIAKLAKQEVILSRDDKREIIEKGNAVIDSEEWVELDAAILNFEQKIASLVDLYPGEIEFAVATHLQSIFAEVAEWTDRFSEKRVETPNKDNESAKKGGIVLPFRPEKGRH</sequence>
<reference evidence="2 3" key="1">
    <citation type="journal article" date="2016" name="Nat. Commun.">
        <title>Thousands of microbial genomes shed light on interconnected biogeochemical processes in an aquifer system.</title>
        <authorList>
            <person name="Anantharaman K."/>
            <person name="Brown C.T."/>
            <person name="Hug L.A."/>
            <person name="Sharon I."/>
            <person name="Castelle C.J."/>
            <person name="Probst A.J."/>
            <person name="Thomas B.C."/>
            <person name="Singh A."/>
            <person name="Wilkins M.J."/>
            <person name="Karaoz U."/>
            <person name="Brodie E.L."/>
            <person name="Williams K.H."/>
            <person name="Hubbard S.S."/>
            <person name="Banfield J.F."/>
        </authorList>
    </citation>
    <scope>NUCLEOTIDE SEQUENCE [LARGE SCALE GENOMIC DNA]</scope>
</reference>
<organism evidence="2 3">
    <name type="scientific">Candidatus Nomurabacteria bacterium RIFCSPHIGHO2_02_FULL_41_18</name>
    <dbReference type="NCBI Taxonomy" id="1801754"/>
    <lineage>
        <taxon>Bacteria</taxon>
        <taxon>Candidatus Nomuraibacteriota</taxon>
    </lineage>
</organism>
<feature type="compositionally biased region" description="Basic and acidic residues" evidence="1">
    <location>
        <begin position="130"/>
        <end position="142"/>
    </location>
</feature>
<gene>
    <name evidence="2" type="ORF">A3D42_01700</name>
</gene>
<evidence type="ECO:0000313" key="3">
    <source>
        <dbReference type="Proteomes" id="UP000177777"/>
    </source>
</evidence>
<protein>
    <submittedName>
        <fullName evidence="2">Uncharacterized protein</fullName>
    </submittedName>
</protein>
<feature type="region of interest" description="Disordered" evidence="1">
    <location>
        <begin position="130"/>
        <end position="157"/>
    </location>
</feature>
<accession>A0A1F6W8G2</accession>
<dbReference type="Proteomes" id="UP000177777">
    <property type="component" value="Unassembled WGS sequence"/>
</dbReference>
<evidence type="ECO:0000313" key="2">
    <source>
        <dbReference type="EMBL" id="OGI77975.1"/>
    </source>
</evidence>
<name>A0A1F6W8G2_9BACT</name>